<protein>
    <submittedName>
        <fullName evidence="1">Uncharacterized protein</fullName>
    </submittedName>
</protein>
<accession>A0A160TIJ4</accession>
<sequence>MLVITMLLMAAPPVADRVQVKRTNAVVRGVHVKRKARRLRKPISLSVLKPRTPGCAGDPVCVTAKTQSRYRLTLPQTLEPTDKDMALAEDGTRCALIGQTICPRRTRTIIHIGEAAPGVPATALVR</sequence>
<proteinExistence type="predicted"/>
<reference evidence="1" key="1">
    <citation type="submission" date="2015-10" db="EMBL/GenBank/DDBJ databases">
        <authorList>
            <person name="Gilbert D.G."/>
        </authorList>
    </citation>
    <scope>NUCLEOTIDE SEQUENCE</scope>
</reference>
<name>A0A160TIJ4_9ZZZZ</name>
<dbReference type="AlphaFoldDB" id="A0A160TIJ4"/>
<gene>
    <name evidence="1" type="ORF">MGWOODY_Smn1680</name>
</gene>
<dbReference type="EMBL" id="CZQE01000119">
    <property type="protein sequence ID" value="CUS44223.1"/>
    <property type="molecule type" value="Genomic_DNA"/>
</dbReference>
<evidence type="ECO:0000313" key="1">
    <source>
        <dbReference type="EMBL" id="CUS44223.1"/>
    </source>
</evidence>
<organism evidence="1">
    <name type="scientific">hydrothermal vent metagenome</name>
    <dbReference type="NCBI Taxonomy" id="652676"/>
    <lineage>
        <taxon>unclassified sequences</taxon>
        <taxon>metagenomes</taxon>
        <taxon>ecological metagenomes</taxon>
    </lineage>
</organism>